<evidence type="ECO:0000313" key="1">
    <source>
        <dbReference type="EMBL" id="CEJ54912.1"/>
    </source>
</evidence>
<dbReference type="InterPro" id="IPR029063">
    <property type="entry name" value="SAM-dependent_MTases_sf"/>
</dbReference>
<dbReference type="SUPFAM" id="SSF53335">
    <property type="entry name" value="S-adenosyl-L-methionine-dependent methyltransferases"/>
    <property type="match status" value="1"/>
</dbReference>
<dbReference type="Proteomes" id="UP000042958">
    <property type="component" value="Unassembled WGS sequence"/>
</dbReference>
<dbReference type="STRING" id="104259.A0A0F7TG69"/>
<dbReference type="EMBL" id="CDHK01000001">
    <property type="protein sequence ID" value="CEJ54912.1"/>
    <property type="molecule type" value="Genomic_DNA"/>
</dbReference>
<dbReference type="PANTHER" id="PTHR43591:SF50">
    <property type="entry name" value="METHYLTRANSFERASE DOMAIN-CONTAINING PROTEIN-RELATED"/>
    <property type="match status" value="1"/>
</dbReference>
<dbReference type="PANTHER" id="PTHR43591">
    <property type="entry name" value="METHYLTRANSFERASE"/>
    <property type="match status" value="1"/>
</dbReference>
<proteinExistence type="predicted"/>
<gene>
    <name evidence="1" type="ORF">PMG11_01199</name>
</gene>
<accession>A0A0F7TG69</accession>
<dbReference type="OrthoDB" id="4343315at2759"/>
<protein>
    <recommendedName>
        <fullName evidence="3">Methyltransferase domain-containing protein</fullName>
    </recommendedName>
</protein>
<organism evidence="1 2">
    <name type="scientific">Penicillium brasilianum</name>
    <dbReference type="NCBI Taxonomy" id="104259"/>
    <lineage>
        <taxon>Eukaryota</taxon>
        <taxon>Fungi</taxon>
        <taxon>Dikarya</taxon>
        <taxon>Ascomycota</taxon>
        <taxon>Pezizomycotina</taxon>
        <taxon>Eurotiomycetes</taxon>
        <taxon>Eurotiomycetidae</taxon>
        <taxon>Eurotiales</taxon>
        <taxon>Aspergillaceae</taxon>
        <taxon>Penicillium</taxon>
    </lineage>
</organism>
<keyword evidence="2" id="KW-1185">Reference proteome</keyword>
<reference evidence="2" key="1">
    <citation type="journal article" date="2015" name="Genome Announc.">
        <title>Draft genome sequence of the fungus Penicillium brasilianum MG11.</title>
        <authorList>
            <person name="Horn F."/>
            <person name="Linde J."/>
            <person name="Mattern D.J."/>
            <person name="Walther G."/>
            <person name="Guthke R."/>
            <person name="Brakhage A.A."/>
            <person name="Valiante V."/>
        </authorList>
    </citation>
    <scope>NUCLEOTIDE SEQUENCE [LARGE SCALE GENOMIC DNA]</scope>
    <source>
        <strain evidence="2">MG11</strain>
    </source>
</reference>
<sequence length="284" mass="32200">MSEAREIYPLPRDEDESHRLDEQHHFITEVSKGPIVKSIPRTELFAFADVGTGTGIWLKEIIELMRYMPAAFPRYYRGLDISEAQFPSTSEDIDFAVQDITKPPLLQDRNRYDLVHVRMLVGAIKESDFGTVLANLMALLKPGGYLQWVEFDILSLLEGNGAEYPKFKELLQPYYNFATANGLSLCASEAVYTECKEAGLIKIARYRPTIVDRPDLETRFRYWLLTSFNTIMPRIFLRTGRAASEDAAKQLSSRWLSDLEGLFADGLKPGTTFGTVVAQKPKDS</sequence>
<evidence type="ECO:0008006" key="3">
    <source>
        <dbReference type="Google" id="ProtNLM"/>
    </source>
</evidence>
<dbReference type="CDD" id="cd02440">
    <property type="entry name" value="AdoMet_MTases"/>
    <property type="match status" value="1"/>
</dbReference>
<dbReference type="Gene3D" id="3.40.50.150">
    <property type="entry name" value="Vaccinia Virus protein VP39"/>
    <property type="match status" value="1"/>
</dbReference>
<evidence type="ECO:0000313" key="2">
    <source>
        <dbReference type="Proteomes" id="UP000042958"/>
    </source>
</evidence>
<dbReference type="Pfam" id="PF13489">
    <property type="entry name" value="Methyltransf_23"/>
    <property type="match status" value="1"/>
</dbReference>
<dbReference type="AlphaFoldDB" id="A0A0F7TG69"/>
<name>A0A0F7TG69_PENBI</name>